<evidence type="ECO:0000256" key="4">
    <source>
        <dbReference type="ARBA" id="ARBA00012780"/>
    </source>
</evidence>
<keyword evidence="5" id="KW-1003">Cell membrane</keyword>
<keyword evidence="6" id="KW-0336">GPI-anchor</keyword>
<evidence type="ECO:0000259" key="18">
    <source>
        <dbReference type="SMART" id="SM00768"/>
    </source>
</evidence>
<keyword evidence="13" id="KW-0326">Glycosidase</keyword>
<dbReference type="EMBL" id="LIHL02000007">
    <property type="protein sequence ID" value="KAF5463667.1"/>
    <property type="molecule type" value="Genomic_DNA"/>
</dbReference>
<evidence type="ECO:0000256" key="5">
    <source>
        <dbReference type="ARBA" id="ARBA00022475"/>
    </source>
</evidence>
<protein>
    <recommendedName>
        <fullName evidence="4">glucan endo-1,3-beta-D-glucosidase</fullName>
        <ecNumber evidence="4">3.2.1.39</ecNumber>
    </recommendedName>
    <alternativeName>
        <fullName evidence="14">(1-&gt;3)-beta-glucan endohydrolase</fullName>
    </alternativeName>
    <alternativeName>
        <fullName evidence="15">Beta-1,3-endoglucanase</fullName>
    </alternativeName>
</protein>
<dbReference type="Pfam" id="PF00332">
    <property type="entry name" value="Glyco_hydro_17"/>
    <property type="match status" value="1"/>
</dbReference>
<evidence type="ECO:0000256" key="10">
    <source>
        <dbReference type="ARBA" id="ARBA00023157"/>
    </source>
</evidence>
<dbReference type="InterPro" id="IPR044788">
    <property type="entry name" value="X8_dom_prot"/>
</dbReference>
<sequence length="435" mass="48022">RAGFRCFLLHFHFHLLIFPAMVFAEHTLKMVLLFQLFFIRALSRTGAGQESVVYLKLYETGPEFFQASSHSALPIAVSVGAENLNEVSSSVVMAEMWLRTHVLAHYPATKITTIVVGDTVLCNKGHEHELDFILPSLKNVYHSLKRWGLENEIKVSSAFSSNCLHPYSAFHRGNFTEKVIKPLLEFLQSTNSTYSLNPHPNFLPLSDESVTLVSYHLQSMRKLGFFELKKINVLVSSPKEKKSMRRKLAVTESEFVEPFPARPTPLPEIAQSPLQSSVGFSVPSNVAKNPHPPLSQIASPPSLSFPFAPEMPPVIDPATPPFGFTFPPCNPAPYSAPAPEIGVVQKLWCVAKPSVPAETLQQAMDYACGKGGAACEEIQPNGNCYYPDTVVAHASYAFNSYWQKTKRSGGTCSFGGTAMLINADPSFLHCQFVLS</sequence>
<dbReference type="GO" id="GO:0009506">
    <property type="term" value="C:plasmodesma"/>
    <property type="evidence" value="ECO:0007669"/>
    <property type="project" value="UniProtKB-ARBA"/>
</dbReference>
<dbReference type="Proteomes" id="UP000619265">
    <property type="component" value="Unassembled WGS sequence"/>
</dbReference>
<feature type="signal peptide" evidence="17">
    <location>
        <begin position="1"/>
        <end position="24"/>
    </location>
</feature>
<dbReference type="GO" id="GO:0005886">
    <property type="term" value="C:plasma membrane"/>
    <property type="evidence" value="ECO:0007669"/>
    <property type="project" value="UniProtKB-SubCell"/>
</dbReference>
<name>A0A833XBZ7_JUGRE</name>
<evidence type="ECO:0000256" key="7">
    <source>
        <dbReference type="ARBA" id="ARBA00022729"/>
    </source>
</evidence>
<dbReference type="SUPFAM" id="SSF51445">
    <property type="entry name" value="(Trans)glycosidases"/>
    <property type="match status" value="1"/>
</dbReference>
<gene>
    <name evidence="19" type="ORF">F2P56_013819</name>
</gene>
<evidence type="ECO:0000256" key="8">
    <source>
        <dbReference type="ARBA" id="ARBA00022801"/>
    </source>
</evidence>
<comment type="catalytic activity">
    <reaction evidence="1">
        <text>Hydrolysis of (1-&gt;3)-beta-D-glucosidic linkages in (1-&gt;3)-beta-D-glucans.</text>
        <dbReference type="EC" id="3.2.1.39"/>
    </reaction>
</comment>
<dbReference type="PANTHER" id="PTHR31044:SF140">
    <property type="entry name" value="EXPRESSED PROTEIN"/>
    <property type="match status" value="1"/>
</dbReference>
<feature type="non-terminal residue" evidence="19">
    <location>
        <position position="1"/>
    </location>
</feature>
<reference evidence="19" key="2">
    <citation type="submission" date="2020-03" db="EMBL/GenBank/DDBJ databases">
        <title>Walnut 2.0.</title>
        <authorList>
            <person name="Marrano A."/>
            <person name="Britton M."/>
            <person name="Zimin A.V."/>
            <person name="Zaini P.A."/>
            <person name="Workman R."/>
            <person name="Puiu D."/>
            <person name="Bianco L."/>
            <person name="Allen B.J."/>
            <person name="Troggio M."/>
            <person name="Leslie C.A."/>
            <person name="Timp W."/>
            <person name="Dendekar A."/>
            <person name="Salzberg S.L."/>
            <person name="Neale D.B."/>
        </authorList>
    </citation>
    <scope>NUCLEOTIDE SEQUENCE</scope>
    <source>
        <tissue evidence="19">Leaves</tissue>
    </source>
</reference>
<dbReference type="GO" id="GO:0098552">
    <property type="term" value="C:side of membrane"/>
    <property type="evidence" value="ECO:0007669"/>
    <property type="project" value="UniProtKB-KW"/>
</dbReference>
<comment type="subcellular location">
    <subcellularLocation>
        <location evidence="2">Cell membrane</location>
        <topology evidence="2">Lipid-anchor</topology>
        <topology evidence="2">GPI-anchor</topology>
    </subcellularLocation>
</comment>
<keyword evidence="10" id="KW-1015">Disulfide bond</keyword>
<evidence type="ECO:0000313" key="20">
    <source>
        <dbReference type="Proteomes" id="UP000619265"/>
    </source>
</evidence>
<dbReference type="GO" id="GO:0005975">
    <property type="term" value="P:carbohydrate metabolic process"/>
    <property type="evidence" value="ECO:0007669"/>
    <property type="project" value="InterPro"/>
</dbReference>
<accession>A0A833XBZ7</accession>
<keyword evidence="7 17" id="KW-0732">Signal</keyword>
<evidence type="ECO:0000256" key="14">
    <source>
        <dbReference type="ARBA" id="ARBA00033335"/>
    </source>
</evidence>
<dbReference type="SMART" id="SM00768">
    <property type="entry name" value="X8"/>
    <property type="match status" value="1"/>
</dbReference>
<dbReference type="GO" id="GO:0042973">
    <property type="term" value="F:glucan endo-1,3-beta-D-glucosidase activity"/>
    <property type="evidence" value="ECO:0007669"/>
    <property type="project" value="UniProtKB-EC"/>
</dbReference>
<dbReference type="Pfam" id="PF07983">
    <property type="entry name" value="X8"/>
    <property type="match status" value="1"/>
</dbReference>
<proteinExistence type="inferred from homology"/>
<evidence type="ECO:0000256" key="17">
    <source>
        <dbReference type="SAM" id="SignalP"/>
    </source>
</evidence>
<dbReference type="FunFam" id="1.20.58.1040:FF:000001">
    <property type="entry name" value="Glucan endo-1,3-beta-glucosidase 4"/>
    <property type="match status" value="1"/>
</dbReference>
<evidence type="ECO:0000256" key="9">
    <source>
        <dbReference type="ARBA" id="ARBA00023136"/>
    </source>
</evidence>
<evidence type="ECO:0000256" key="2">
    <source>
        <dbReference type="ARBA" id="ARBA00004609"/>
    </source>
</evidence>
<keyword evidence="8" id="KW-0378">Hydrolase</keyword>
<evidence type="ECO:0000256" key="1">
    <source>
        <dbReference type="ARBA" id="ARBA00000382"/>
    </source>
</evidence>
<dbReference type="AlphaFoldDB" id="A0A833XBZ7"/>
<keyword evidence="9" id="KW-0472">Membrane</keyword>
<keyword evidence="12" id="KW-0449">Lipoprotein</keyword>
<dbReference type="InterPro" id="IPR000490">
    <property type="entry name" value="Glyco_hydro_17"/>
</dbReference>
<comment type="caution">
    <text evidence="19">The sequence shown here is derived from an EMBL/GenBank/DDBJ whole genome shotgun (WGS) entry which is preliminary data.</text>
</comment>
<evidence type="ECO:0000256" key="3">
    <source>
        <dbReference type="ARBA" id="ARBA00008773"/>
    </source>
</evidence>
<dbReference type="Gene3D" id="1.20.58.1040">
    <property type="match status" value="1"/>
</dbReference>
<feature type="chain" id="PRO_5032790674" description="glucan endo-1,3-beta-D-glucosidase" evidence="17">
    <location>
        <begin position="25"/>
        <end position="435"/>
    </location>
</feature>
<evidence type="ECO:0000256" key="12">
    <source>
        <dbReference type="ARBA" id="ARBA00023288"/>
    </source>
</evidence>
<evidence type="ECO:0000256" key="6">
    <source>
        <dbReference type="ARBA" id="ARBA00022622"/>
    </source>
</evidence>
<organism evidence="19 20">
    <name type="scientific">Juglans regia</name>
    <name type="common">English walnut</name>
    <dbReference type="NCBI Taxonomy" id="51240"/>
    <lineage>
        <taxon>Eukaryota</taxon>
        <taxon>Viridiplantae</taxon>
        <taxon>Streptophyta</taxon>
        <taxon>Embryophyta</taxon>
        <taxon>Tracheophyta</taxon>
        <taxon>Spermatophyta</taxon>
        <taxon>Magnoliopsida</taxon>
        <taxon>eudicotyledons</taxon>
        <taxon>Gunneridae</taxon>
        <taxon>Pentapetalae</taxon>
        <taxon>rosids</taxon>
        <taxon>fabids</taxon>
        <taxon>Fagales</taxon>
        <taxon>Juglandaceae</taxon>
        <taxon>Juglans</taxon>
    </lineage>
</organism>
<reference evidence="19" key="1">
    <citation type="submission" date="2015-10" db="EMBL/GenBank/DDBJ databases">
        <authorList>
            <person name="Martinez-Garcia P.J."/>
            <person name="Crepeau M.W."/>
            <person name="Puiu D."/>
            <person name="Gonzalez-Ibeas D."/>
            <person name="Whalen J."/>
            <person name="Stevens K."/>
            <person name="Paul R."/>
            <person name="Butterfield T."/>
            <person name="Britton M."/>
            <person name="Reagan R."/>
            <person name="Chakraborty S."/>
            <person name="Walawage S.L."/>
            <person name="Vasquez-Gross H.A."/>
            <person name="Cardeno C."/>
            <person name="Famula R."/>
            <person name="Pratt K."/>
            <person name="Kuruganti S."/>
            <person name="Aradhya M.K."/>
            <person name="Leslie C.A."/>
            <person name="Dandekar A.M."/>
            <person name="Salzberg S.L."/>
            <person name="Wegrzyn J.L."/>
            <person name="Langley C.H."/>
            <person name="Neale D.B."/>
        </authorList>
    </citation>
    <scope>NUCLEOTIDE SEQUENCE</scope>
    <source>
        <tissue evidence="19">Leaves</tissue>
    </source>
</reference>
<dbReference type="Gene3D" id="3.20.20.80">
    <property type="entry name" value="Glycosidases"/>
    <property type="match status" value="1"/>
</dbReference>
<dbReference type="PANTHER" id="PTHR31044">
    <property type="entry name" value="BETA-1,3 GLUCANASE"/>
    <property type="match status" value="1"/>
</dbReference>
<evidence type="ECO:0000256" key="11">
    <source>
        <dbReference type="ARBA" id="ARBA00023180"/>
    </source>
</evidence>
<dbReference type="InterPro" id="IPR017853">
    <property type="entry name" value="GH"/>
</dbReference>
<dbReference type="Gramene" id="Jr07_00780_p1">
    <property type="protein sequence ID" value="cds.Jr07_00780_p1"/>
    <property type="gene ID" value="Jr07_00780"/>
</dbReference>
<evidence type="ECO:0000313" key="19">
    <source>
        <dbReference type="EMBL" id="KAF5463667.1"/>
    </source>
</evidence>
<evidence type="ECO:0000256" key="13">
    <source>
        <dbReference type="ARBA" id="ARBA00023295"/>
    </source>
</evidence>
<comment type="similarity">
    <text evidence="3 16">Belongs to the glycosyl hydrolase 17 family.</text>
</comment>
<dbReference type="InterPro" id="IPR012946">
    <property type="entry name" value="X8"/>
</dbReference>
<evidence type="ECO:0000256" key="15">
    <source>
        <dbReference type="ARBA" id="ARBA00033417"/>
    </source>
</evidence>
<feature type="domain" description="X8" evidence="18">
    <location>
        <begin position="347"/>
        <end position="432"/>
    </location>
</feature>
<keyword evidence="11" id="KW-0325">Glycoprotein</keyword>
<evidence type="ECO:0000256" key="16">
    <source>
        <dbReference type="RuleBase" id="RU004335"/>
    </source>
</evidence>
<dbReference type="EC" id="3.2.1.39" evidence="4"/>